<dbReference type="OrthoDB" id="5559380at2759"/>
<dbReference type="GO" id="GO:0005816">
    <property type="term" value="C:spindle pole body"/>
    <property type="evidence" value="ECO:0007669"/>
    <property type="project" value="TreeGrafter"/>
</dbReference>
<reference evidence="3" key="1">
    <citation type="journal article" date="2020" name="Stud. Mycol.">
        <title>101 Dothideomycetes genomes: a test case for predicting lifestyles and emergence of pathogens.</title>
        <authorList>
            <person name="Haridas S."/>
            <person name="Albert R."/>
            <person name="Binder M."/>
            <person name="Bloem J."/>
            <person name="Labutti K."/>
            <person name="Salamov A."/>
            <person name="Andreopoulos B."/>
            <person name="Baker S."/>
            <person name="Barry K."/>
            <person name="Bills G."/>
            <person name="Bluhm B."/>
            <person name="Cannon C."/>
            <person name="Castanera R."/>
            <person name="Culley D."/>
            <person name="Daum C."/>
            <person name="Ezra D."/>
            <person name="Gonzalez J."/>
            <person name="Henrissat B."/>
            <person name="Kuo A."/>
            <person name="Liang C."/>
            <person name="Lipzen A."/>
            <person name="Lutzoni F."/>
            <person name="Magnuson J."/>
            <person name="Mondo S."/>
            <person name="Nolan M."/>
            <person name="Ohm R."/>
            <person name="Pangilinan J."/>
            <person name="Park H.-J."/>
            <person name="Ramirez L."/>
            <person name="Alfaro M."/>
            <person name="Sun H."/>
            <person name="Tritt A."/>
            <person name="Yoshinaga Y."/>
            <person name="Zwiers L.-H."/>
            <person name="Turgeon B."/>
            <person name="Goodwin S."/>
            <person name="Spatafora J."/>
            <person name="Crous P."/>
            <person name="Grigoriev I."/>
        </authorList>
    </citation>
    <scope>NUCLEOTIDE SEQUENCE</scope>
    <source>
        <strain evidence="3">CBS 480.64</strain>
    </source>
</reference>
<keyword evidence="4" id="KW-1185">Reference proteome</keyword>
<feature type="compositionally biased region" description="Basic and acidic residues" evidence="2">
    <location>
        <begin position="14"/>
        <end position="24"/>
    </location>
</feature>
<evidence type="ECO:0000313" key="4">
    <source>
        <dbReference type="Proteomes" id="UP000799421"/>
    </source>
</evidence>
<feature type="region of interest" description="Disordered" evidence="2">
    <location>
        <begin position="264"/>
        <end position="302"/>
    </location>
</feature>
<protein>
    <submittedName>
        <fullName evidence="3">Karyogamy protein</fullName>
    </submittedName>
</protein>
<feature type="region of interest" description="Disordered" evidence="2">
    <location>
        <begin position="1"/>
        <end position="51"/>
    </location>
</feature>
<dbReference type="AlphaFoldDB" id="A0A6A7C715"/>
<evidence type="ECO:0000256" key="2">
    <source>
        <dbReference type="SAM" id="MobiDB-lite"/>
    </source>
</evidence>
<gene>
    <name evidence="3" type="ORF">K470DRAFT_255553</name>
</gene>
<sequence>MPQLEKNIYAAKDPQGHDKEEQRRAPTPMIPSPLKKLSKPLPEPPAQQEEATAMFASNRNGPDEMVNSSGLARPGSIYSLSRVSFAGQLSHLTSMRLPDAASMTKRMSSIPTATEAADELSDASEQIRRWVSQASDVLDGLNADDDVEWAAAGGKDGIGDVEDAIGRFDSLVQVYIASIEELQTRKDVAKLSAAQLISCVRQMEGIIGEWDKIKLTLKGVKTQIELALEWEELWNTVLGEAGQELGSLSRLVFEMEEKRHDGAEGLWAGTVDGKATPNQSSRRSLAPSSQNPQSTQDGDSREDSRMLALFARMQPLRASLDFLPMRLSAFQARASHVFPTACEDLDNRMEQLEAQWTKLESDAESVRRELGEDRWILVFRNAGRQALQMCESVSRSYQKLREGIDEREYRVDPAAFANKVENYEAKKTHYGPAIERVMAIVDRGVADRLTVNGEVLRLQLDMRRRWNALQADMRELDATVDRIDAQSWGKQVRDSISTAVSSERSAVSSAIGDDTPGSSPPGSVMTGSLYGNNLYGVRTPSLKASYGKLKSPPAATETPGRPKWVTNPKPERRDFLPLSALEPSQYAKTPVTPKSNFLRSSKMGQANRAVSTPVNSSSTQPPPRKSSLPVPTFTQSAKPNRFLTPKKSTPALRRPSGRQSDVLPSVKVQDETELFSLGSRPPTAFASSRRSSMQPPRPRTRLDDYRGQKTASSRPAWRP</sequence>
<accession>A0A6A7C715</accession>
<feature type="region of interest" description="Disordered" evidence="2">
    <location>
        <begin position="503"/>
        <end position="525"/>
    </location>
</feature>
<dbReference type="GO" id="GO:0030473">
    <property type="term" value="P:nuclear migration along microtubule"/>
    <property type="evidence" value="ECO:0007669"/>
    <property type="project" value="TreeGrafter"/>
</dbReference>
<feature type="compositionally biased region" description="Polar residues" evidence="2">
    <location>
        <begin position="516"/>
        <end position="525"/>
    </location>
</feature>
<dbReference type="EMBL" id="MU005963">
    <property type="protein sequence ID" value="KAF2863042.1"/>
    <property type="molecule type" value="Genomic_DNA"/>
</dbReference>
<dbReference type="PANTHER" id="PTHR37271:SF1">
    <property type="entry name" value="KARYOGAMY PROTEIN KAR9"/>
    <property type="match status" value="1"/>
</dbReference>
<evidence type="ECO:0000313" key="3">
    <source>
        <dbReference type="EMBL" id="KAF2863042.1"/>
    </source>
</evidence>
<organism evidence="3 4">
    <name type="scientific">Piedraia hortae CBS 480.64</name>
    <dbReference type="NCBI Taxonomy" id="1314780"/>
    <lineage>
        <taxon>Eukaryota</taxon>
        <taxon>Fungi</taxon>
        <taxon>Dikarya</taxon>
        <taxon>Ascomycota</taxon>
        <taxon>Pezizomycotina</taxon>
        <taxon>Dothideomycetes</taxon>
        <taxon>Dothideomycetidae</taxon>
        <taxon>Capnodiales</taxon>
        <taxon>Piedraiaceae</taxon>
        <taxon>Piedraia</taxon>
    </lineage>
</organism>
<feature type="compositionally biased region" description="Polar residues" evidence="2">
    <location>
        <begin position="276"/>
        <end position="297"/>
    </location>
</feature>
<dbReference type="InterPro" id="IPR013889">
    <property type="entry name" value="Karyogamy_KAR9"/>
</dbReference>
<feature type="compositionally biased region" description="Polar residues" evidence="2">
    <location>
        <begin position="592"/>
        <end position="619"/>
    </location>
</feature>
<dbReference type="GO" id="GO:0005938">
    <property type="term" value="C:cell cortex"/>
    <property type="evidence" value="ECO:0007669"/>
    <property type="project" value="TreeGrafter"/>
</dbReference>
<dbReference type="Pfam" id="PF08580">
    <property type="entry name" value="KAR9"/>
    <property type="match status" value="1"/>
</dbReference>
<dbReference type="PANTHER" id="PTHR37271">
    <property type="entry name" value="KARYOGAMY PROTEIN KAR9"/>
    <property type="match status" value="1"/>
</dbReference>
<dbReference type="GO" id="GO:0031578">
    <property type="term" value="P:mitotic spindle orientation checkpoint signaling"/>
    <property type="evidence" value="ECO:0007669"/>
    <property type="project" value="TreeGrafter"/>
</dbReference>
<evidence type="ECO:0000256" key="1">
    <source>
        <dbReference type="SAM" id="Coils"/>
    </source>
</evidence>
<dbReference type="GO" id="GO:0051293">
    <property type="term" value="P:establishment of spindle localization"/>
    <property type="evidence" value="ECO:0007669"/>
    <property type="project" value="TreeGrafter"/>
</dbReference>
<name>A0A6A7C715_9PEZI</name>
<proteinExistence type="predicted"/>
<dbReference type="GO" id="GO:0043332">
    <property type="term" value="C:mating projection tip"/>
    <property type="evidence" value="ECO:0007669"/>
    <property type="project" value="TreeGrafter"/>
</dbReference>
<keyword evidence="1" id="KW-0175">Coiled coil</keyword>
<dbReference type="Proteomes" id="UP000799421">
    <property type="component" value="Unassembled WGS sequence"/>
</dbReference>
<feature type="region of interest" description="Disordered" evidence="2">
    <location>
        <begin position="546"/>
        <end position="719"/>
    </location>
</feature>
<feature type="coiled-coil region" evidence="1">
    <location>
        <begin position="342"/>
        <end position="369"/>
    </location>
</feature>